<dbReference type="Gene3D" id="3.90.1720.10">
    <property type="entry name" value="endopeptidase domain like (from Nostoc punctiforme)"/>
    <property type="match status" value="1"/>
</dbReference>
<dbReference type="RefSeq" id="WP_166044079.1">
    <property type="nucleotide sequence ID" value="NZ_JAAMPJ010000001.1"/>
</dbReference>
<dbReference type="EMBL" id="JAAMPJ010000001">
    <property type="protein sequence ID" value="NGY58168.1"/>
    <property type="molecule type" value="Genomic_DNA"/>
</dbReference>
<evidence type="ECO:0000256" key="1">
    <source>
        <dbReference type="ARBA" id="ARBA00007074"/>
    </source>
</evidence>
<dbReference type="GO" id="GO:0008234">
    <property type="term" value="F:cysteine-type peptidase activity"/>
    <property type="evidence" value="ECO:0007669"/>
    <property type="project" value="UniProtKB-KW"/>
</dbReference>
<dbReference type="AlphaFoldDB" id="A0A7C9RMH5"/>
<dbReference type="InterPro" id="IPR000064">
    <property type="entry name" value="NLP_P60_dom"/>
</dbReference>
<dbReference type="Pfam" id="PF00877">
    <property type="entry name" value="NLPC_P60"/>
    <property type="match status" value="1"/>
</dbReference>
<evidence type="ECO:0000313" key="9">
    <source>
        <dbReference type="Proteomes" id="UP000481360"/>
    </source>
</evidence>
<reference evidence="8 9" key="1">
    <citation type="submission" date="2020-03" db="EMBL/GenBank/DDBJ databases">
        <title>Isolation and identification of active actinomycetes.</title>
        <authorList>
            <person name="Sun X."/>
        </authorList>
    </citation>
    <scope>NUCLEOTIDE SEQUENCE [LARGE SCALE GENOMIC DNA]</scope>
    <source>
        <strain evidence="8 9">NEAU-D13</strain>
    </source>
</reference>
<proteinExistence type="inferred from homology"/>
<keyword evidence="3" id="KW-0378">Hydrolase</keyword>
<sequence>MLNLRRTALTAVAALAVLTPLVSAGTAQAEVRAFTATTVLDGRTVKDPNVPVGQKRVADMYVKGQKVNIVCQDTGPEYGGKKIWDLTTEGLWIPDGYTSNTSDTMVLPKCATSKSFPAKVDLNGRKNKGDAATAPGSVVDKYKAGQQVPVKCQAQAESGTIWDLTTDNLWVPDNYVKTGTEGHVQGLPRCDTDGIEPGEEPPGNVVHGRSNGPAGPATGTNAEKVQRVIDTAKSQLGKGHLYSWGAGGKGGASYGVHHYPDNDPSQGDDYNRLGFDCSGLTLYAFWKGAGLDIGAWTGAQNTKGRAVAISDRKPGDLVFWGRADNDSDVTTHVALYLGDNKILEASPPRNGQSIRISDLNSHGTPYSKVRRIFG</sequence>
<organism evidence="8 9">
    <name type="scientific">Lentzea alba</name>
    <dbReference type="NCBI Taxonomy" id="2714351"/>
    <lineage>
        <taxon>Bacteria</taxon>
        <taxon>Bacillati</taxon>
        <taxon>Actinomycetota</taxon>
        <taxon>Actinomycetes</taxon>
        <taxon>Pseudonocardiales</taxon>
        <taxon>Pseudonocardiaceae</taxon>
        <taxon>Lentzea</taxon>
    </lineage>
</organism>
<dbReference type="SUPFAM" id="SSF54001">
    <property type="entry name" value="Cysteine proteinases"/>
    <property type="match status" value="1"/>
</dbReference>
<feature type="domain" description="NlpC/P60" evidence="7">
    <location>
        <begin position="222"/>
        <end position="374"/>
    </location>
</feature>
<comment type="caution">
    <text evidence="8">The sequence shown here is derived from an EMBL/GenBank/DDBJ whole genome shotgun (WGS) entry which is preliminary data.</text>
</comment>
<feature type="region of interest" description="Disordered" evidence="5">
    <location>
        <begin position="194"/>
        <end position="223"/>
    </location>
</feature>
<keyword evidence="9" id="KW-1185">Reference proteome</keyword>
<gene>
    <name evidence="8" type="ORF">G7043_04375</name>
</gene>
<evidence type="ECO:0000256" key="5">
    <source>
        <dbReference type="SAM" id="MobiDB-lite"/>
    </source>
</evidence>
<evidence type="ECO:0000256" key="3">
    <source>
        <dbReference type="ARBA" id="ARBA00022801"/>
    </source>
</evidence>
<dbReference type="PANTHER" id="PTHR47359:SF3">
    <property type="entry name" value="NLP_P60 DOMAIN-CONTAINING PROTEIN-RELATED"/>
    <property type="match status" value="1"/>
</dbReference>
<keyword evidence="6" id="KW-0732">Signal</keyword>
<keyword evidence="4" id="KW-0788">Thiol protease</keyword>
<feature type="chain" id="PRO_5029018679" description="NlpC/P60 domain-containing protein" evidence="6">
    <location>
        <begin position="30"/>
        <end position="374"/>
    </location>
</feature>
<name>A0A7C9RMH5_9PSEU</name>
<protein>
    <recommendedName>
        <fullName evidence="7">NlpC/P60 domain-containing protein</fullName>
    </recommendedName>
</protein>
<dbReference type="PROSITE" id="PS51935">
    <property type="entry name" value="NLPC_P60"/>
    <property type="match status" value="1"/>
</dbReference>
<dbReference type="PANTHER" id="PTHR47359">
    <property type="entry name" value="PEPTIDOGLYCAN DL-ENDOPEPTIDASE CWLO"/>
    <property type="match status" value="1"/>
</dbReference>
<dbReference type="InterPro" id="IPR038765">
    <property type="entry name" value="Papain-like_cys_pep_sf"/>
</dbReference>
<evidence type="ECO:0000256" key="6">
    <source>
        <dbReference type="SAM" id="SignalP"/>
    </source>
</evidence>
<evidence type="ECO:0000259" key="7">
    <source>
        <dbReference type="PROSITE" id="PS51935"/>
    </source>
</evidence>
<dbReference type="GO" id="GO:0006508">
    <property type="term" value="P:proteolysis"/>
    <property type="evidence" value="ECO:0007669"/>
    <property type="project" value="UniProtKB-KW"/>
</dbReference>
<accession>A0A7C9RMH5</accession>
<evidence type="ECO:0000313" key="8">
    <source>
        <dbReference type="EMBL" id="NGY58168.1"/>
    </source>
</evidence>
<evidence type="ECO:0000256" key="4">
    <source>
        <dbReference type="ARBA" id="ARBA00022807"/>
    </source>
</evidence>
<evidence type="ECO:0000256" key="2">
    <source>
        <dbReference type="ARBA" id="ARBA00022670"/>
    </source>
</evidence>
<dbReference type="InterPro" id="IPR051794">
    <property type="entry name" value="PG_Endopeptidase_C40"/>
</dbReference>
<keyword evidence="2" id="KW-0645">Protease</keyword>
<dbReference type="Proteomes" id="UP000481360">
    <property type="component" value="Unassembled WGS sequence"/>
</dbReference>
<dbReference type="InterPro" id="IPR006311">
    <property type="entry name" value="TAT_signal"/>
</dbReference>
<comment type="similarity">
    <text evidence="1">Belongs to the peptidase C40 family.</text>
</comment>
<feature type="signal peptide" evidence="6">
    <location>
        <begin position="1"/>
        <end position="29"/>
    </location>
</feature>
<dbReference type="PROSITE" id="PS51318">
    <property type="entry name" value="TAT"/>
    <property type="match status" value="1"/>
</dbReference>